<dbReference type="InterPro" id="IPR006941">
    <property type="entry name" value="RNase_CAF1"/>
</dbReference>
<dbReference type="SUPFAM" id="SSF53098">
    <property type="entry name" value="Ribonuclease H-like"/>
    <property type="match status" value="1"/>
</dbReference>
<sequence>MEVVKDNFEEALQLFQENLFQSEIVALDLEFTGIHGKPEQYNDNMPERYSKVRRVAMNYEIIQVGLCLFIRKGDIWETRPFNFYVFPEDSGANPRVTLEVSAISFLKEHNMDFNKWIYQGIPYMTMLQESDLHTKLISVQEEPTEQLVLSKPNDIARMKEIEENINQFISGCDPYIDINGLNAYLRRYLYTELRKSYPNIFPESVKTEGSREVTMRLHKVDPEAAQRMKEEKESRKKFEFNGRIGFRRVFTLLEQAKKPLIVHSGLYDLAFFIDGFYGDLPEKYSEFKSLIHILFPIVYDTRYILERHPGLWEEFDQSSSLKGLSQFYSFLCKNEFRKISLAEGFEKYRDERYAHEAGFDALMCGTCFLWLIEKIGNLEGYRNLLPAFKSFFAINLEGDDLIFPENYYYFKGADIKKTFGALEGFSWRYIKDDECFVQSVSEEKLTEFRRRAEGNNWTLISIHNYFNSKVAEI</sequence>
<dbReference type="Gene3D" id="3.30.420.10">
    <property type="entry name" value="Ribonuclease H-like superfamily/Ribonuclease H"/>
    <property type="match status" value="2"/>
</dbReference>
<reference evidence="2" key="1">
    <citation type="submission" date="2021-09" db="EMBL/GenBank/DDBJ databases">
        <authorList>
            <consortium name="AG Swart"/>
            <person name="Singh M."/>
            <person name="Singh A."/>
            <person name="Seah K."/>
            <person name="Emmerich C."/>
        </authorList>
    </citation>
    <scope>NUCLEOTIDE SEQUENCE</scope>
    <source>
        <strain evidence="2">ATCC30299</strain>
    </source>
</reference>
<evidence type="ECO:0000256" key="1">
    <source>
        <dbReference type="ARBA" id="ARBA00008372"/>
    </source>
</evidence>
<dbReference type="InterPro" id="IPR051181">
    <property type="entry name" value="CAF1_poly(A)_ribonucleases"/>
</dbReference>
<dbReference type="AlphaFoldDB" id="A0AAU9K8P2"/>
<gene>
    <name evidence="2" type="ORF">BSTOLATCC_MIC59824</name>
</gene>
<comment type="similarity">
    <text evidence="1">Belongs to the CAF1 family.</text>
</comment>
<evidence type="ECO:0000313" key="3">
    <source>
        <dbReference type="Proteomes" id="UP001162131"/>
    </source>
</evidence>
<dbReference type="Pfam" id="PF04857">
    <property type="entry name" value="CAF1"/>
    <property type="match status" value="1"/>
</dbReference>
<evidence type="ECO:0000313" key="2">
    <source>
        <dbReference type="EMBL" id="CAG9334019.1"/>
    </source>
</evidence>
<dbReference type="PANTHER" id="PTHR15092:SF22">
    <property type="entry name" value="POLY(A)-SPECIFIC RIBONUCLEASE PNLDC1"/>
    <property type="match status" value="1"/>
</dbReference>
<keyword evidence="3" id="KW-1185">Reference proteome</keyword>
<dbReference type="EMBL" id="CAJZBQ010000057">
    <property type="protein sequence ID" value="CAG9334019.1"/>
    <property type="molecule type" value="Genomic_DNA"/>
</dbReference>
<accession>A0AAU9K8P2</accession>
<dbReference type="InterPro" id="IPR036397">
    <property type="entry name" value="RNaseH_sf"/>
</dbReference>
<comment type="caution">
    <text evidence="2">The sequence shown here is derived from an EMBL/GenBank/DDBJ whole genome shotgun (WGS) entry which is preliminary data.</text>
</comment>
<organism evidence="2 3">
    <name type="scientific">Blepharisma stoltei</name>
    <dbReference type="NCBI Taxonomy" id="1481888"/>
    <lineage>
        <taxon>Eukaryota</taxon>
        <taxon>Sar</taxon>
        <taxon>Alveolata</taxon>
        <taxon>Ciliophora</taxon>
        <taxon>Postciliodesmatophora</taxon>
        <taxon>Heterotrichea</taxon>
        <taxon>Heterotrichida</taxon>
        <taxon>Blepharismidae</taxon>
        <taxon>Blepharisma</taxon>
    </lineage>
</organism>
<proteinExistence type="inferred from homology"/>
<dbReference type="GO" id="GO:0000175">
    <property type="term" value="F:3'-5'-RNA exonuclease activity"/>
    <property type="evidence" value="ECO:0007669"/>
    <property type="project" value="TreeGrafter"/>
</dbReference>
<dbReference type="GO" id="GO:0003723">
    <property type="term" value="F:RNA binding"/>
    <property type="evidence" value="ECO:0007669"/>
    <property type="project" value="TreeGrafter"/>
</dbReference>
<dbReference type="Proteomes" id="UP001162131">
    <property type="component" value="Unassembled WGS sequence"/>
</dbReference>
<protein>
    <submittedName>
        <fullName evidence="2">Uncharacterized protein</fullName>
    </submittedName>
</protein>
<dbReference type="PANTHER" id="PTHR15092">
    <property type="entry name" value="POLY A -SPECIFIC RIBONUCLEASE/TARGET OF EGR1, MEMBER 1"/>
    <property type="match status" value="1"/>
</dbReference>
<dbReference type="InterPro" id="IPR012337">
    <property type="entry name" value="RNaseH-like_sf"/>
</dbReference>
<name>A0AAU9K8P2_9CILI</name>